<proteinExistence type="predicted"/>
<dbReference type="InterPro" id="IPR013154">
    <property type="entry name" value="ADH-like_N"/>
</dbReference>
<dbReference type="PANTHER" id="PTHR44013:SF1">
    <property type="entry name" value="ZINC-TYPE ALCOHOL DEHYDROGENASE-LIKE PROTEIN C16A3.02C"/>
    <property type="match status" value="1"/>
</dbReference>
<protein>
    <submittedName>
        <fullName evidence="2">Zinc-type alcohol dehydrogenase-like protein SA1988</fullName>
    </submittedName>
</protein>
<dbReference type="InterPro" id="IPR036291">
    <property type="entry name" value="NAD(P)-bd_dom_sf"/>
</dbReference>
<dbReference type="Gene3D" id="3.40.50.720">
    <property type="entry name" value="NAD(P)-binding Rossmann-like Domain"/>
    <property type="match status" value="1"/>
</dbReference>
<dbReference type="EMBL" id="LR134521">
    <property type="protein sequence ID" value="VEJ29933.1"/>
    <property type="molecule type" value="Genomic_DNA"/>
</dbReference>
<feature type="domain" description="Enoyl reductase (ER)" evidence="1">
    <location>
        <begin position="24"/>
        <end position="325"/>
    </location>
</feature>
<dbReference type="CDD" id="cd05289">
    <property type="entry name" value="MDR_like_2"/>
    <property type="match status" value="1"/>
</dbReference>
<gene>
    <name evidence="2" type="ORF">NCTC10918_01205</name>
</gene>
<accession>A0A3S4YHY5</accession>
<dbReference type="GO" id="GO:0016491">
    <property type="term" value="F:oxidoreductase activity"/>
    <property type="evidence" value="ECO:0007669"/>
    <property type="project" value="InterPro"/>
</dbReference>
<dbReference type="InterPro" id="IPR052733">
    <property type="entry name" value="Chloroplast_QOR"/>
</dbReference>
<organism evidence="2 3">
    <name type="scientific">Rothia dentocariosa</name>
    <dbReference type="NCBI Taxonomy" id="2047"/>
    <lineage>
        <taxon>Bacteria</taxon>
        <taxon>Bacillati</taxon>
        <taxon>Actinomycetota</taxon>
        <taxon>Actinomycetes</taxon>
        <taxon>Micrococcales</taxon>
        <taxon>Micrococcaceae</taxon>
        <taxon>Rothia</taxon>
    </lineage>
</organism>
<dbReference type="PANTHER" id="PTHR44013">
    <property type="entry name" value="ZINC-TYPE ALCOHOL DEHYDROGENASE-LIKE PROTEIN C16A3.02C"/>
    <property type="match status" value="1"/>
</dbReference>
<dbReference type="InterPro" id="IPR020843">
    <property type="entry name" value="ER"/>
</dbReference>
<dbReference type="SUPFAM" id="SSF51735">
    <property type="entry name" value="NAD(P)-binding Rossmann-fold domains"/>
    <property type="match status" value="1"/>
</dbReference>
<dbReference type="SMART" id="SM00829">
    <property type="entry name" value="PKS_ER"/>
    <property type="match status" value="1"/>
</dbReference>
<sequence>MTDKKEINMSLPTTMRAVQYDKFGGSDLLTINEVPVPSPRPGQVLVRVQAFSVNRIDVIVREGEMRLFTGKRFPKGTGVDALGEVVSVGTGVMDYKVGDIVWGFNGSISMAPTGTAAEYALFRENRINHAPRIQNQIDAAALPLVSLAALQVLRKNLKLQAGQRLLVVGASGGVGHAALQIGQILGAQVATVSAEENIALCRELGSIEAYDHEALPDPEKVEKFDAILDCGGVVTAFYRNYLKPGGRMMTVSPDGLPAVLTSLFTNRRVGFLLATKASSEAMKWITNAVERGQLRPVIEKKYSLEELGAAQDRVAEKHTRGKLVVVM</sequence>
<dbReference type="Pfam" id="PF08240">
    <property type="entry name" value="ADH_N"/>
    <property type="match status" value="1"/>
</dbReference>
<dbReference type="AlphaFoldDB" id="A0A3S4YHY5"/>
<dbReference type="STRING" id="762948.HMPREF0733_10176"/>
<evidence type="ECO:0000259" key="1">
    <source>
        <dbReference type="SMART" id="SM00829"/>
    </source>
</evidence>
<dbReference type="SUPFAM" id="SSF50129">
    <property type="entry name" value="GroES-like"/>
    <property type="match status" value="1"/>
</dbReference>
<dbReference type="Proteomes" id="UP000270988">
    <property type="component" value="Chromosome"/>
</dbReference>
<reference evidence="2 3" key="1">
    <citation type="submission" date="2018-12" db="EMBL/GenBank/DDBJ databases">
        <authorList>
            <consortium name="Pathogen Informatics"/>
        </authorList>
    </citation>
    <scope>NUCLEOTIDE SEQUENCE [LARGE SCALE GENOMIC DNA]</scope>
    <source>
        <strain evidence="2 3">NCTC10918</strain>
    </source>
</reference>
<dbReference type="Gene3D" id="3.90.180.10">
    <property type="entry name" value="Medium-chain alcohol dehydrogenases, catalytic domain"/>
    <property type="match status" value="1"/>
</dbReference>
<evidence type="ECO:0000313" key="3">
    <source>
        <dbReference type="Proteomes" id="UP000270988"/>
    </source>
</evidence>
<evidence type="ECO:0000313" key="2">
    <source>
        <dbReference type="EMBL" id="VEJ29933.1"/>
    </source>
</evidence>
<name>A0A3S4YHY5_9MICC</name>
<dbReference type="Pfam" id="PF13602">
    <property type="entry name" value="ADH_zinc_N_2"/>
    <property type="match status" value="1"/>
</dbReference>
<dbReference type="InterPro" id="IPR011032">
    <property type="entry name" value="GroES-like_sf"/>
</dbReference>